<dbReference type="InterPro" id="IPR003593">
    <property type="entry name" value="AAA+_ATPase"/>
</dbReference>
<dbReference type="PROSITE" id="PS00211">
    <property type="entry name" value="ABC_TRANSPORTER_1"/>
    <property type="match status" value="2"/>
</dbReference>
<dbReference type="AlphaFoldDB" id="Z9JX22"/>
<gene>
    <name evidence="10" type="ORF">BF93_12185</name>
</gene>
<sequence>MTPQSTPTPEDRPASSTPQPADPSAAQPAGPSAADPTADPRLAIRDLDVHFATDGGDVHAVAGVSLEVAPGEILAIVGESGSGKSVTARSILGLLPETADASGAVLVSGTDVVGLSGARLRALRGEDVSMIFQEPSSAMNPVFPIWWQIGEGLRAHEKGLGRKEIRRRSVEALEAVGIPDAAERIDRFPHEFSGGQKQRIMIAMALALGAELIVADEPTTALDVTVQAEILDLLRDVRDRFGTSIIVITHNMGVVADLADSVAVMYRGRVIERAGVRELFASPREEYTRTLLAAVPHLGRRSAWTALEPAQQQAIEEAEPVVEARGLVVEYPGRLGRAAFRAVKGVDLTIRAGEVYGLVGESGSGKTTIGRAIAGLERTTDGSLQVLGHEMRGVRERDFKPVRRRIGFVFQDPATSFNPHLTIEECIAEPLIVHERGIGAAERSRRVRELLDSVELPGAYAGRYPHELSGGQRQRVSLARALVLEPELLIADEPTSALDVSVQATVLELFRELQARKGFAALFISHDLAVVDSLAHRIGVLLRGELVEDGHGPDVLQRPAHDYTRRLIASLPVPDPIEQEQRRRAFAARWGAGAGAA</sequence>
<dbReference type="PROSITE" id="PS50893">
    <property type="entry name" value="ABC_TRANSPORTER_2"/>
    <property type="match status" value="2"/>
</dbReference>
<dbReference type="SMART" id="SM00382">
    <property type="entry name" value="AAA"/>
    <property type="match status" value="2"/>
</dbReference>
<evidence type="ECO:0000256" key="7">
    <source>
        <dbReference type="ARBA" id="ARBA00023136"/>
    </source>
</evidence>
<protein>
    <recommendedName>
        <fullName evidence="9">ABC transporter domain-containing protein</fullName>
    </recommendedName>
</protein>
<dbReference type="NCBIfam" id="NF008453">
    <property type="entry name" value="PRK11308.1"/>
    <property type="match status" value="2"/>
</dbReference>
<dbReference type="OrthoDB" id="4787388at2"/>
<evidence type="ECO:0000256" key="2">
    <source>
        <dbReference type="ARBA" id="ARBA00005417"/>
    </source>
</evidence>
<comment type="similarity">
    <text evidence="2">Belongs to the ABC transporter superfamily.</text>
</comment>
<dbReference type="InterPro" id="IPR017871">
    <property type="entry name" value="ABC_transporter-like_CS"/>
</dbReference>
<comment type="subcellular location">
    <subcellularLocation>
        <location evidence="1">Cell membrane</location>
        <topology evidence="1">Peripheral membrane protein</topology>
    </subcellularLocation>
</comment>
<dbReference type="Pfam" id="PF08352">
    <property type="entry name" value="oligo_HPY"/>
    <property type="match status" value="2"/>
</dbReference>
<keyword evidence="11" id="KW-1185">Reference proteome</keyword>
<evidence type="ECO:0000256" key="6">
    <source>
        <dbReference type="ARBA" id="ARBA00022840"/>
    </source>
</evidence>
<keyword evidence="4" id="KW-1003">Cell membrane</keyword>
<keyword evidence="6" id="KW-0067">ATP-binding</keyword>
<dbReference type="Proteomes" id="UP000023067">
    <property type="component" value="Unassembled WGS sequence"/>
</dbReference>
<dbReference type="NCBIfam" id="NF007739">
    <property type="entry name" value="PRK10419.1"/>
    <property type="match status" value="2"/>
</dbReference>
<evidence type="ECO:0000256" key="1">
    <source>
        <dbReference type="ARBA" id="ARBA00004202"/>
    </source>
</evidence>
<feature type="domain" description="ABC transporter" evidence="9">
    <location>
        <begin position="44"/>
        <end position="292"/>
    </location>
</feature>
<dbReference type="GO" id="GO:0015833">
    <property type="term" value="P:peptide transport"/>
    <property type="evidence" value="ECO:0007669"/>
    <property type="project" value="InterPro"/>
</dbReference>
<feature type="compositionally biased region" description="Low complexity" evidence="8">
    <location>
        <begin position="14"/>
        <end position="36"/>
    </location>
</feature>
<evidence type="ECO:0000313" key="11">
    <source>
        <dbReference type="Proteomes" id="UP000023067"/>
    </source>
</evidence>
<dbReference type="RefSeq" id="WP_084148268.1">
    <property type="nucleotide sequence ID" value="NZ_KK069989.1"/>
</dbReference>
<dbReference type="PANTHER" id="PTHR43297:SF2">
    <property type="entry name" value="DIPEPTIDE TRANSPORT ATP-BINDING PROTEIN DPPD"/>
    <property type="match status" value="1"/>
</dbReference>
<dbReference type="GO" id="GO:0005524">
    <property type="term" value="F:ATP binding"/>
    <property type="evidence" value="ECO:0007669"/>
    <property type="project" value="UniProtKB-KW"/>
</dbReference>
<dbReference type="PANTHER" id="PTHR43297">
    <property type="entry name" value="OLIGOPEPTIDE TRANSPORT ATP-BINDING PROTEIN APPD"/>
    <property type="match status" value="1"/>
</dbReference>
<dbReference type="EMBL" id="JDYK01000003">
    <property type="protein sequence ID" value="EWS82356.1"/>
    <property type="molecule type" value="Genomic_DNA"/>
</dbReference>
<dbReference type="Gene3D" id="3.40.50.300">
    <property type="entry name" value="P-loop containing nucleotide triphosphate hydrolases"/>
    <property type="match status" value="2"/>
</dbReference>
<organism evidence="10 11">
    <name type="scientific">Brachybacterium phenoliresistens</name>
    <dbReference type="NCBI Taxonomy" id="396014"/>
    <lineage>
        <taxon>Bacteria</taxon>
        <taxon>Bacillati</taxon>
        <taxon>Actinomycetota</taxon>
        <taxon>Actinomycetes</taxon>
        <taxon>Micrococcales</taxon>
        <taxon>Dermabacteraceae</taxon>
        <taxon>Brachybacterium</taxon>
    </lineage>
</organism>
<dbReference type="STRING" id="396014.BF93_12185"/>
<keyword evidence="7" id="KW-0472">Membrane</keyword>
<dbReference type="SUPFAM" id="SSF52540">
    <property type="entry name" value="P-loop containing nucleoside triphosphate hydrolases"/>
    <property type="match status" value="2"/>
</dbReference>
<dbReference type="InterPro" id="IPR027417">
    <property type="entry name" value="P-loop_NTPase"/>
</dbReference>
<accession>Z9JX22</accession>
<dbReference type="CDD" id="cd03257">
    <property type="entry name" value="ABC_NikE_OppD_transporters"/>
    <property type="match status" value="2"/>
</dbReference>
<dbReference type="InterPro" id="IPR003439">
    <property type="entry name" value="ABC_transporter-like_ATP-bd"/>
</dbReference>
<evidence type="ECO:0000256" key="8">
    <source>
        <dbReference type="SAM" id="MobiDB-lite"/>
    </source>
</evidence>
<dbReference type="GO" id="GO:0005886">
    <property type="term" value="C:plasma membrane"/>
    <property type="evidence" value="ECO:0007669"/>
    <property type="project" value="UniProtKB-SubCell"/>
</dbReference>
<evidence type="ECO:0000256" key="5">
    <source>
        <dbReference type="ARBA" id="ARBA00022741"/>
    </source>
</evidence>
<dbReference type="GO" id="GO:0016887">
    <property type="term" value="F:ATP hydrolysis activity"/>
    <property type="evidence" value="ECO:0007669"/>
    <property type="project" value="InterPro"/>
</dbReference>
<dbReference type="eggNOG" id="COG4172">
    <property type="taxonomic scope" value="Bacteria"/>
</dbReference>
<dbReference type="HOGENOM" id="CLU_000604_86_2_11"/>
<dbReference type="FunFam" id="3.40.50.300:FF:000016">
    <property type="entry name" value="Oligopeptide ABC transporter ATP-binding component"/>
    <property type="match status" value="1"/>
</dbReference>
<keyword evidence="5" id="KW-0547">Nucleotide-binding</keyword>
<name>Z9JX22_9MICO</name>
<evidence type="ECO:0000256" key="3">
    <source>
        <dbReference type="ARBA" id="ARBA00022448"/>
    </source>
</evidence>
<dbReference type="PATRIC" id="fig|396014.3.peg.944"/>
<proteinExistence type="inferred from homology"/>
<keyword evidence="3" id="KW-0813">Transport</keyword>
<dbReference type="Pfam" id="PF00005">
    <property type="entry name" value="ABC_tran"/>
    <property type="match status" value="2"/>
</dbReference>
<reference evidence="10 11" key="1">
    <citation type="submission" date="2014-02" db="EMBL/GenBank/DDBJ databases">
        <title>Genome sequence of Brachybacterium phenoliresistens strain W13A50.</title>
        <authorList>
            <person name="Wang X."/>
        </authorList>
    </citation>
    <scope>NUCLEOTIDE SEQUENCE [LARGE SCALE GENOMIC DNA]</scope>
    <source>
        <strain evidence="10 11">W13A50</strain>
    </source>
</reference>
<evidence type="ECO:0000313" key="10">
    <source>
        <dbReference type="EMBL" id="EWS82356.1"/>
    </source>
</evidence>
<comment type="caution">
    <text evidence="10">The sequence shown here is derived from an EMBL/GenBank/DDBJ whole genome shotgun (WGS) entry which is preliminary data.</text>
</comment>
<feature type="domain" description="ABC transporter" evidence="9">
    <location>
        <begin position="322"/>
        <end position="568"/>
    </location>
</feature>
<evidence type="ECO:0000256" key="4">
    <source>
        <dbReference type="ARBA" id="ARBA00022475"/>
    </source>
</evidence>
<dbReference type="InterPro" id="IPR050388">
    <property type="entry name" value="ABC_Ni/Peptide_Import"/>
</dbReference>
<feature type="region of interest" description="Disordered" evidence="8">
    <location>
        <begin position="1"/>
        <end position="38"/>
    </location>
</feature>
<dbReference type="InterPro" id="IPR013563">
    <property type="entry name" value="Oligopep_ABC_C"/>
</dbReference>
<evidence type="ECO:0000259" key="9">
    <source>
        <dbReference type="PROSITE" id="PS50893"/>
    </source>
</evidence>